<organism evidence="3 4">
    <name type="scientific">Candidatus Kuenenbacteria bacterium CG10_big_fil_rev_8_21_14_0_10_39_14</name>
    <dbReference type="NCBI Taxonomy" id="1974619"/>
    <lineage>
        <taxon>Bacteria</taxon>
        <taxon>Candidatus Kueneniibacteriota</taxon>
    </lineage>
</organism>
<feature type="transmembrane region" description="Helical" evidence="1">
    <location>
        <begin position="6"/>
        <end position="28"/>
    </location>
</feature>
<name>A0A2H0U6K2_9BACT</name>
<keyword evidence="1" id="KW-0812">Transmembrane</keyword>
<comment type="caution">
    <text evidence="3">The sequence shown here is derived from an EMBL/GenBank/DDBJ whole genome shotgun (WGS) entry which is preliminary data.</text>
</comment>
<keyword evidence="1" id="KW-1133">Transmembrane helix</keyword>
<gene>
    <name evidence="3" type="ORF">COU24_00300</name>
</gene>
<dbReference type="AlphaFoldDB" id="A0A2H0U6K2"/>
<protein>
    <submittedName>
        <fullName evidence="3">Electron transporter RnfE</fullName>
    </submittedName>
</protein>
<evidence type="ECO:0000313" key="3">
    <source>
        <dbReference type="EMBL" id="PIR81110.1"/>
    </source>
</evidence>
<keyword evidence="1" id="KW-0472">Membrane</keyword>
<evidence type="ECO:0000256" key="1">
    <source>
        <dbReference type="SAM" id="Phobius"/>
    </source>
</evidence>
<accession>A0A2H0U6K2</accession>
<evidence type="ECO:0000259" key="2">
    <source>
        <dbReference type="Pfam" id="PF09851"/>
    </source>
</evidence>
<evidence type="ECO:0000313" key="4">
    <source>
        <dbReference type="Proteomes" id="UP000229128"/>
    </source>
</evidence>
<feature type="domain" description="SHOCT" evidence="2">
    <location>
        <begin position="45"/>
        <end position="70"/>
    </location>
</feature>
<sequence length="71" mass="8352">MGFGFGWVFMILFWILIAWGIIAFIKWVGSQNEKDKKGNNKEKSALDILKERYAKGEIDKHEFEEKKKDLS</sequence>
<dbReference type="Proteomes" id="UP000229128">
    <property type="component" value="Unassembled WGS sequence"/>
</dbReference>
<proteinExistence type="predicted"/>
<dbReference type="Pfam" id="PF09851">
    <property type="entry name" value="SHOCT"/>
    <property type="match status" value="1"/>
</dbReference>
<reference evidence="4" key="1">
    <citation type="submission" date="2017-09" db="EMBL/GenBank/DDBJ databases">
        <title>Depth-based differentiation of microbial function through sediment-hosted aquifers and enrichment of novel symbionts in the deep terrestrial subsurface.</title>
        <authorList>
            <person name="Probst A.J."/>
            <person name="Ladd B."/>
            <person name="Jarett J.K."/>
            <person name="Geller-Mcgrath D.E."/>
            <person name="Sieber C.M.K."/>
            <person name="Emerson J.B."/>
            <person name="Anantharaman K."/>
            <person name="Thomas B.C."/>
            <person name="Malmstrom R."/>
            <person name="Stieglmeier M."/>
            <person name="Klingl A."/>
            <person name="Woyke T."/>
            <person name="Ryan C.M."/>
            <person name="Banfield J.F."/>
        </authorList>
    </citation>
    <scope>NUCLEOTIDE SEQUENCE [LARGE SCALE GENOMIC DNA]</scope>
</reference>
<dbReference type="EMBL" id="PFBQ01000006">
    <property type="protein sequence ID" value="PIR81110.1"/>
    <property type="molecule type" value="Genomic_DNA"/>
</dbReference>
<dbReference type="InterPro" id="IPR018649">
    <property type="entry name" value="SHOCT"/>
</dbReference>